<feature type="coiled-coil region" evidence="1">
    <location>
        <begin position="138"/>
        <end position="165"/>
    </location>
</feature>
<comment type="caution">
    <text evidence="2">The sequence shown here is derived from an EMBL/GenBank/DDBJ whole genome shotgun (WGS) entry which is preliminary data.</text>
</comment>
<protein>
    <submittedName>
        <fullName evidence="2">Uncharacterized protein</fullName>
    </submittedName>
</protein>
<keyword evidence="1" id="KW-0175">Coiled coil</keyword>
<evidence type="ECO:0000256" key="1">
    <source>
        <dbReference type="SAM" id="Coils"/>
    </source>
</evidence>
<reference evidence="2" key="1">
    <citation type="journal article" date="2020" name="bioRxiv">
        <title>Comparative genomics of Chlamydomonas.</title>
        <authorList>
            <person name="Craig R.J."/>
            <person name="Hasan A.R."/>
            <person name="Ness R.W."/>
            <person name="Keightley P.D."/>
        </authorList>
    </citation>
    <scope>NUCLEOTIDE SEQUENCE</scope>
    <source>
        <strain evidence="2">CCAP 11/70</strain>
    </source>
</reference>
<dbReference type="Proteomes" id="UP000612055">
    <property type="component" value="Unassembled WGS sequence"/>
</dbReference>
<sequence>MDSTGLSSPGQLFVEDAHNLVVDYVAEGIEAFHSCVRPALASREDASGEAGSSGSGDVLSSLDAGTQRLYESMVSRVGSSLRLFEQVCAASVFQPSLRVSIPQVPPARHGSTALALSPIAVTPGASPLRLGGGEGESEAELVARIERMRRELSEVDQRCAALRSDIARVDQRLAAAGDTSDYTALASSAAASKAAILAVATAAAGLQNMMEKAARLRAQQGGQAGAGAGKPEAGVANAAVTSLASVRALADLVRA</sequence>
<name>A0A835YDW2_9CHLO</name>
<accession>A0A835YDW2</accession>
<gene>
    <name evidence="2" type="ORF">HYH03_001553</name>
</gene>
<evidence type="ECO:0000313" key="2">
    <source>
        <dbReference type="EMBL" id="KAG2500791.1"/>
    </source>
</evidence>
<dbReference type="OrthoDB" id="545181at2759"/>
<dbReference type="AlphaFoldDB" id="A0A835YDW2"/>
<dbReference type="EMBL" id="JAEHOE010000003">
    <property type="protein sequence ID" value="KAG2500791.1"/>
    <property type="molecule type" value="Genomic_DNA"/>
</dbReference>
<proteinExistence type="predicted"/>
<evidence type="ECO:0000313" key="3">
    <source>
        <dbReference type="Proteomes" id="UP000612055"/>
    </source>
</evidence>
<keyword evidence="3" id="KW-1185">Reference proteome</keyword>
<organism evidence="2 3">
    <name type="scientific">Edaphochlamys debaryana</name>
    <dbReference type="NCBI Taxonomy" id="47281"/>
    <lineage>
        <taxon>Eukaryota</taxon>
        <taxon>Viridiplantae</taxon>
        <taxon>Chlorophyta</taxon>
        <taxon>core chlorophytes</taxon>
        <taxon>Chlorophyceae</taxon>
        <taxon>CS clade</taxon>
        <taxon>Chlamydomonadales</taxon>
        <taxon>Chlamydomonadales incertae sedis</taxon>
        <taxon>Edaphochlamys</taxon>
    </lineage>
</organism>